<feature type="transmembrane region" description="Helical" evidence="7">
    <location>
        <begin position="111"/>
        <end position="128"/>
    </location>
</feature>
<dbReference type="PANTHER" id="PTHR30589:SF0">
    <property type="entry name" value="PHOSPHATIDYLGLYCEROL--PROLIPOPROTEIN DIACYLGLYCERYL TRANSFERASE"/>
    <property type="match status" value="1"/>
</dbReference>
<dbReference type="InterPro" id="IPR001640">
    <property type="entry name" value="Lgt"/>
</dbReference>
<keyword evidence="5 7" id="KW-1133">Transmembrane helix</keyword>
<evidence type="ECO:0000256" key="6">
    <source>
        <dbReference type="ARBA" id="ARBA00023136"/>
    </source>
</evidence>
<protein>
    <recommendedName>
        <fullName evidence="7">Phosphatidylglycerol--prolipoprotein diacylglyceryl transferase</fullName>
        <ecNumber evidence="7">2.5.1.145</ecNumber>
    </recommendedName>
</protein>
<dbReference type="HAMAP" id="MF_01147">
    <property type="entry name" value="Lgt"/>
    <property type="match status" value="1"/>
</dbReference>
<keyword evidence="2 7" id="KW-1003">Cell membrane</keyword>
<evidence type="ECO:0000313" key="8">
    <source>
        <dbReference type="EMBL" id="MET3611997.1"/>
    </source>
</evidence>
<feature type="transmembrane region" description="Helical" evidence="7">
    <location>
        <begin position="71"/>
        <end position="91"/>
    </location>
</feature>
<comment type="function">
    <text evidence="7">Catalyzes the transfer of the diacylglyceryl group from phosphatidylglycerol to the sulfhydryl group of the N-terminal cysteine of a prolipoprotein, the first step in the formation of mature lipoproteins.</text>
</comment>
<evidence type="ECO:0000256" key="5">
    <source>
        <dbReference type="ARBA" id="ARBA00022989"/>
    </source>
</evidence>
<evidence type="ECO:0000256" key="4">
    <source>
        <dbReference type="ARBA" id="ARBA00022692"/>
    </source>
</evidence>
<feature type="transmembrane region" description="Helical" evidence="7">
    <location>
        <begin position="135"/>
        <end position="156"/>
    </location>
</feature>
<dbReference type="EMBL" id="JBEPMB010000001">
    <property type="protein sequence ID" value="MET3611997.1"/>
    <property type="molecule type" value="Genomic_DNA"/>
</dbReference>
<comment type="catalytic activity">
    <reaction evidence="7">
        <text>L-cysteinyl-[prolipoprotein] + a 1,2-diacyl-sn-glycero-3-phospho-(1'-sn-glycerol) = an S-1,2-diacyl-sn-glyceryl-L-cysteinyl-[prolipoprotein] + sn-glycerol 1-phosphate + H(+)</text>
        <dbReference type="Rhea" id="RHEA:56712"/>
        <dbReference type="Rhea" id="RHEA-COMP:14679"/>
        <dbReference type="Rhea" id="RHEA-COMP:14680"/>
        <dbReference type="ChEBI" id="CHEBI:15378"/>
        <dbReference type="ChEBI" id="CHEBI:29950"/>
        <dbReference type="ChEBI" id="CHEBI:57685"/>
        <dbReference type="ChEBI" id="CHEBI:64716"/>
        <dbReference type="ChEBI" id="CHEBI:140658"/>
        <dbReference type="EC" id="2.5.1.145"/>
    </reaction>
</comment>
<evidence type="ECO:0000256" key="1">
    <source>
        <dbReference type="ARBA" id="ARBA00007150"/>
    </source>
</evidence>
<dbReference type="PANTHER" id="PTHR30589">
    <property type="entry name" value="PROLIPOPROTEIN DIACYLGLYCERYL TRANSFERASE"/>
    <property type="match status" value="1"/>
</dbReference>
<gene>
    <name evidence="7" type="primary">lgt</name>
    <name evidence="8" type="ORF">ABID16_000302</name>
</gene>
<feature type="transmembrane region" description="Helical" evidence="7">
    <location>
        <begin position="28"/>
        <end position="50"/>
    </location>
</feature>
<comment type="pathway">
    <text evidence="7">Protein modification; lipoprotein biosynthesis (diacylglyceryl transfer).</text>
</comment>
<feature type="transmembrane region" description="Helical" evidence="7">
    <location>
        <begin position="189"/>
        <end position="208"/>
    </location>
</feature>
<dbReference type="GO" id="GO:0016740">
    <property type="term" value="F:transferase activity"/>
    <property type="evidence" value="ECO:0007669"/>
    <property type="project" value="UniProtKB-KW"/>
</dbReference>
<feature type="transmembrane region" description="Helical" evidence="7">
    <location>
        <begin position="246"/>
        <end position="271"/>
    </location>
</feature>
<keyword evidence="3 7" id="KW-0808">Transferase</keyword>
<evidence type="ECO:0000256" key="7">
    <source>
        <dbReference type="HAMAP-Rule" id="MF_01147"/>
    </source>
</evidence>
<dbReference type="Proteomes" id="UP001549047">
    <property type="component" value="Unassembled WGS sequence"/>
</dbReference>
<name>A0ABV2IU39_9HYPH</name>
<organism evidence="8 9">
    <name type="scientific">Rhizobium aquaticum</name>
    <dbReference type="NCBI Taxonomy" id="1549636"/>
    <lineage>
        <taxon>Bacteria</taxon>
        <taxon>Pseudomonadati</taxon>
        <taxon>Pseudomonadota</taxon>
        <taxon>Alphaproteobacteria</taxon>
        <taxon>Hyphomicrobiales</taxon>
        <taxon>Rhizobiaceae</taxon>
        <taxon>Rhizobium/Agrobacterium group</taxon>
        <taxon>Rhizobium</taxon>
    </lineage>
</organism>
<dbReference type="NCBIfam" id="TIGR00544">
    <property type="entry name" value="lgt"/>
    <property type="match status" value="1"/>
</dbReference>
<feature type="binding site" evidence="7">
    <location>
        <position position="154"/>
    </location>
    <ligand>
        <name>a 1,2-diacyl-sn-glycero-3-phospho-(1'-sn-glycerol)</name>
        <dbReference type="ChEBI" id="CHEBI:64716"/>
    </ligand>
</feature>
<accession>A0ABV2IU39</accession>
<evidence type="ECO:0000313" key="9">
    <source>
        <dbReference type="Proteomes" id="UP001549047"/>
    </source>
</evidence>
<dbReference type="EC" id="2.5.1.145" evidence="7"/>
<sequence length="288" mass="31376">MHSELITMAAIAFPGFDPVAFEIGPLKVHWYGIGYVVSIMLGWLYARRLIANGNLWRGGQPPVNAQQLDDFVLYAAIGIVVGGRVGYALFYDLPNILADPLRFFRVYDGGMSFHGGFLGTTIAMILFARAHKIPVWSLFDIVSIVAPIGLGIVRVANFINGELWGRITDVPWAVIFPTGGPFARHPSQLYEAGLEGIVLVSVLSLLAYGPKLLKIPGFITGVFVCGYGLSRITAEFFREPDAQLGYLLGGWLTMGMLLSLPMVAAGLWAIWRARRAAARLPNPETAAP</sequence>
<evidence type="ECO:0000256" key="3">
    <source>
        <dbReference type="ARBA" id="ARBA00022679"/>
    </source>
</evidence>
<feature type="transmembrane region" description="Helical" evidence="7">
    <location>
        <begin position="215"/>
        <end position="234"/>
    </location>
</feature>
<dbReference type="Pfam" id="PF01790">
    <property type="entry name" value="LGT"/>
    <property type="match status" value="1"/>
</dbReference>
<keyword evidence="6 7" id="KW-0472">Membrane</keyword>
<keyword evidence="4 7" id="KW-0812">Transmembrane</keyword>
<evidence type="ECO:0000256" key="2">
    <source>
        <dbReference type="ARBA" id="ARBA00022475"/>
    </source>
</evidence>
<comment type="similarity">
    <text evidence="1 7">Belongs to the Lgt family.</text>
</comment>
<comment type="subcellular location">
    <subcellularLocation>
        <location evidence="7">Cell membrane</location>
        <topology evidence="7">Multi-pass membrane protein</topology>
    </subcellularLocation>
</comment>
<keyword evidence="9" id="KW-1185">Reference proteome</keyword>
<comment type="caution">
    <text evidence="8">The sequence shown here is derived from an EMBL/GenBank/DDBJ whole genome shotgun (WGS) entry which is preliminary data.</text>
</comment>
<reference evidence="8 9" key="1">
    <citation type="submission" date="2024-06" db="EMBL/GenBank/DDBJ databases">
        <title>Genomic Encyclopedia of Type Strains, Phase IV (KMG-IV): sequencing the most valuable type-strain genomes for metagenomic binning, comparative biology and taxonomic classification.</title>
        <authorList>
            <person name="Goeker M."/>
        </authorList>
    </citation>
    <scope>NUCLEOTIDE SEQUENCE [LARGE SCALE GENOMIC DNA]</scope>
    <source>
        <strain evidence="8 9">DSM 29780</strain>
    </source>
</reference>
<proteinExistence type="inferred from homology"/>